<protein>
    <submittedName>
        <fullName evidence="1">Uncharacterized protein</fullName>
    </submittedName>
</protein>
<accession>A0A4P2VFL1</accession>
<dbReference type="AlphaFoldDB" id="A0A4P2VFL1"/>
<dbReference type="OrthoDB" id="12193at2157"/>
<gene>
    <name evidence="1" type="ORF">NAS2_1339</name>
</gene>
<evidence type="ECO:0000313" key="1">
    <source>
        <dbReference type="EMBL" id="BBE42727.1"/>
    </source>
</evidence>
<dbReference type="EMBL" id="AP018732">
    <property type="protein sequence ID" value="BBE42727.1"/>
    <property type="molecule type" value="Genomic_DNA"/>
</dbReference>
<organism evidence="1 2">
    <name type="scientific">Conexivisphaera calida</name>
    <dbReference type="NCBI Taxonomy" id="1874277"/>
    <lineage>
        <taxon>Archaea</taxon>
        <taxon>Nitrososphaerota</taxon>
        <taxon>Conexivisphaeria</taxon>
        <taxon>Conexivisphaerales</taxon>
        <taxon>Conexivisphaeraceae</taxon>
        <taxon>Conexivisphaera</taxon>
    </lineage>
</organism>
<dbReference type="Proteomes" id="UP000509448">
    <property type="component" value="Chromosome"/>
</dbReference>
<evidence type="ECO:0000313" key="2">
    <source>
        <dbReference type="Proteomes" id="UP000509448"/>
    </source>
</evidence>
<dbReference type="KEGG" id="ccai:NAS2_1339"/>
<dbReference type="GeneID" id="55585153"/>
<sequence>MHLRISKEVMAGLPPWLEETALGFTYGAKAQYRGPMGLHVREYDDFYEVHFDLFDPREHPVLHLMLEVVPRKSWKGR</sequence>
<reference evidence="1 2" key="1">
    <citation type="journal article" date="2019" name="ISME J.">
        <title>Isolation and characterization of a thermophilic sulfur- and iron-reducing thaumarchaeote from a terrestrial acidic hot spring.</title>
        <authorList>
            <person name="Kato S."/>
            <person name="Itoh T."/>
            <person name="Yuki M."/>
            <person name="Nagamori M."/>
            <person name="Ohnishi M."/>
            <person name="Uematsu K."/>
            <person name="Suzuki K."/>
            <person name="Takashina T."/>
            <person name="Ohkuma M."/>
        </authorList>
    </citation>
    <scope>NUCLEOTIDE SEQUENCE [LARGE SCALE GENOMIC DNA]</scope>
    <source>
        <strain evidence="1 2">NAS-02</strain>
    </source>
</reference>
<dbReference type="RefSeq" id="WP_174448934.1">
    <property type="nucleotide sequence ID" value="NZ_AP018732.1"/>
</dbReference>
<name>A0A4P2VFL1_9ARCH</name>
<proteinExistence type="predicted"/>
<keyword evidence="2" id="KW-1185">Reference proteome</keyword>